<comment type="caution">
    <text evidence="9">The sequence shown here is derived from an EMBL/GenBank/DDBJ whole genome shotgun (WGS) entry which is preliminary data.</text>
</comment>
<dbReference type="InterPro" id="IPR011006">
    <property type="entry name" value="CheY-like_superfamily"/>
</dbReference>
<dbReference type="CDD" id="cd00009">
    <property type="entry name" value="AAA"/>
    <property type="match status" value="1"/>
</dbReference>
<feature type="domain" description="Response regulatory" evidence="8">
    <location>
        <begin position="8"/>
        <end position="122"/>
    </location>
</feature>
<evidence type="ECO:0000259" key="8">
    <source>
        <dbReference type="PROSITE" id="PS50110"/>
    </source>
</evidence>
<keyword evidence="4" id="KW-0805">Transcription regulation</keyword>
<dbReference type="PROSITE" id="PS50110">
    <property type="entry name" value="RESPONSE_REGULATORY"/>
    <property type="match status" value="1"/>
</dbReference>
<dbReference type="Gene3D" id="1.10.8.60">
    <property type="match status" value="1"/>
</dbReference>
<dbReference type="GO" id="GO:0043565">
    <property type="term" value="F:sequence-specific DNA binding"/>
    <property type="evidence" value="ECO:0007669"/>
    <property type="project" value="InterPro"/>
</dbReference>
<evidence type="ECO:0000313" key="9">
    <source>
        <dbReference type="EMBL" id="MBL0849345.1"/>
    </source>
</evidence>
<dbReference type="AlphaFoldDB" id="A0A937ACR2"/>
<keyword evidence="3" id="KW-0902">Two-component regulatory system</keyword>
<dbReference type="EMBL" id="SEOL01000011">
    <property type="protein sequence ID" value="MBL0849345.1"/>
    <property type="molecule type" value="Genomic_DNA"/>
</dbReference>
<proteinExistence type="predicted"/>
<dbReference type="Pfam" id="PF25601">
    <property type="entry name" value="AAA_lid_14"/>
    <property type="match status" value="1"/>
</dbReference>
<dbReference type="Gene3D" id="3.40.50.2300">
    <property type="match status" value="1"/>
</dbReference>
<dbReference type="InterPro" id="IPR027417">
    <property type="entry name" value="P-loop_NTPase"/>
</dbReference>
<dbReference type="PRINTS" id="PR01590">
    <property type="entry name" value="HTHFIS"/>
</dbReference>
<dbReference type="InterPro" id="IPR002078">
    <property type="entry name" value="Sigma_54_int"/>
</dbReference>
<dbReference type="SUPFAM" id="SSF52540">
    <property type="entry name" value="P-loop containing nucleoside triphosphate hydrolases"/>
    <property type="match status" value="1"/>
</dbReference>
<protein>
    <submittedName>
        <fullName evidence="9">Sigma-54-dependent Fis family transcriptional regulator</fullName>
    </submittedName>
</protein>
<keyword evidence="2" id="KW-0067">ATP-binding</keyword>
<dbReference type="PROSITE" id="PS50045">
    <property type="entry name" value="SIGMA54_INTERACT_4"/>
    <property type="match status" value="1"/>
</dbReference>
<gene>
    <name evidence="9" type="ORF">EU981_04660</name>
</gene>
<organism evidence="9 10">
    <name type="scientific">Candidatus Liberibacter ctenarytainae</name>
    <dbReference type="NCBI Taxonomy" id="2020335"/>
    <lineage>
        <taxon>Bacteria</taxon>
        <taxon>Pseudomonadati</taxon>
        <taxon>Pseudomonadota</taxon>
        <taxon>Alphaproteobacteria</taxon>
        <taxon>Hyphomicrobiales</taxon>
        <taxon>Rhizobiaceae</taxon>
        <taxon>Liberibacter</taxon>
    </lineage>
</organism>
<evidence type="ECO:0000256" key="1">
    <source>
        <dbReference type="ARBA" id="ARBA00022741"/>
    </source>
</evidence>
<evidence type="ECO:0000256" key="4">
    <source>
        <dbReference type="ARBA" id="ARBA00023015"/>
    </source>
</evidence>
<keyword evidence="1" id="KW-0547">Nucleotide-binding</keyword>
<accession>A0A937ACR2</accession>
<evidence type="ECO:0000256" key="3">
    <source>
        <dbReference type="ARBA" id="ARBA00023012"/>
    </source>
</evidence>
<feature type="domain" description="Sigma-54 factor interaction" evidence="7">
    <location>
        <begin position="140"/>
        <end position="367"/>
    </location>
</feature>
<dbReference type="InterPro" id="IPR002197">
    <property type="entry name" value="HTH_Fis"/>
</dbReference>
<comment type="caution">
    <text evidence="6">Lacks conserved residue(s) required for the propagation of feature annotation.</text>
</comment>
<dbReference type="SUPFAM" id="SSF46689">
    <property type="entry name" value="Homeodomain-like"/>
    <property type="match status" value="1"/>
</dbReference>
<dbReference type="SUPFAM" id="SSF52172">
    <property type="entry name" value="CheY-like"/>
    <property type="match status" value="1"/>
</dbReference>
<dbReference type="GO" id="GO:0006355">
    <property type="term" value="P:regulation of DNA-templated transcription"/>
    <property type="evidence" value="ECO:0007669"/>
    <property type="project" value="InterPro"/>
</dbReference>
<dbReference type="Proteomes" id="UP000736856">
    <property type="component" value="Unassembled WGS sequence"/>
</dbReference>
<dbReference type="InterPro" id="IPR009057">
    <property type="entry name" value="Homeodomain-like_sf"/>
</dbReference>
<evidence type="ECO:0000256" key="6">
    <source>
        <dbReference type="PROSITE-ProRule" id="PRU00169"/>
    </source>
</evidence>
<dbReference type="Gene3D" id="1.10.10.60">
    <property type="entry name" value="Homeodomain-like"/>
    <property type="match status" value="1"/>
</dbReference>
<reference evidence="9" key="1">
    <citation type="submission" date="2019-02" db="EMBL/GenBank/DDBJ databases">
        <title>A novel Candidatus Liberibacter species associated with the New Zealand native fuchsia psyllid, Ctenarytaina fuchsiae.</title>
        <authorList>
            <person name="Thompson S.M."/>
            <person name="Jorgensen N."/>
            <person name="David C."/>
            <person name="Bulman S.R."/>
            <person name="Smith G.R."/>
        </authorList>
    </citation>
    <scope>NUCLEOTIDE SEQUENCE</scope>
    <source>
        <strain evidence="9">Oxford</strain>
    </source>
</reference>
<dbReference type="InterPro" id="IPR001789">
    <property type="entry name" value="Sig_transdc_resp-reg_receiver"/>
</dbReference>
<dbReference type="Pfam" id="PF00158">
    <property type="entry name" value="Sigma54_activat"/>
    <property type="match status" value="1"/>
</dbReference>
<sequence>MSSNDRTNLLIIDKDHEQCKFLKLNIEERGYNVIFVNSLEQCFNIFTDYKIDVIFISLIKFDDDQEIVSKHIIERIPCVPVIIQTQQSDLRLLICSLYNRINRFCFAPLSKEQMVDSICSVLESRIFTSIQDKVLSLDSLIAVSSTMIQTLNLARRSVECVTPLMIEGEVGTGKKTLAYAIHASGSHASFPFITLNCQNIDPNKIENVLFGDLDLQGYMRYPGKFVEAKGGALLLEEAHSLPLTIQEKIFQFIETGKIEYGNSCNTTTSLDVRLIFSTRNNWRKKVDNQTFLKELYYKISAFSIHIPALRDRREDIPALAQFFLNCFCMQHKVKNMSFSEGALSALTTYNWPDNILELENTILQSAMIAEDFQIGEDDLPSLIFWKQKENTRKKLKDSNVVPMTEKGQIFSHSNDVLDSKHIINSIGQNNEIRRLFDVEEEMITLAIQLYRGHMSEIARRLGIGRSTLYRKIKEYNIDVNS</sequence>
<name>A0A937ACR2_9HYPH</name>
<dbReference type="InterPro" id="IPR058031">
    <property type="entry name" value="AAA_lid_NorR"/>
</dbReference>
<dbReference type="GO" id="GO:0005524">
    <property type="term" value="F:ATP binding"/>
    <property type="evidence" value="ECO:0007669"/>
    <property type="project" value="UniProtKB-KW"/>
</dbReference>
<dbReference type="PANTHER" id="PTHR32071:SF57">
    <property type="entry name" value="C4-DICARBOXYLATE TRANSPORT TRANSCRIPTIONAL REGULATORY PROTEIN DCTD"/>
    <property type="match status" value="1"/>
</dbReference>
<evidence type="ECO:0000256" key="2">
    <source>
        <dbReference type="ARBA" id="ARBA00022840"/>
    </source>
</evidence>
<evidence type="ECO:0000313" key="10">
    <source>
        <dbReference type="Proteomes" id="UP000736856"/>
    </source>
</evidence>
<dbReference type="Pfam" id="PF02954">
    <property type="entry name" value="HTH_8"/>
    <property type="match status" value="1"/>
</dbReference>
<evidence type="ECO:0000259" key="7">
    <source>
        <dbReference type="PROSITE" id="PS50045"/>
    </source>
</evidence>
<dbReference type="Gene3D" id="3.40.50.300">
    <property type="entry name" value="P-loop containing nucleotide triphosphate hydrolases"/>
    <property type="match status" value="1"/>
</dbReference>
<dbReference type="PANTHER" id="PTHR32071">
    <property type="entry name" value="TRANSCRIPTIONAL REGULATORY PROTEIN"/>
    <property type="match status" value="1"/>
</dbReference>
<keyword evidence="5" id="KW-0804">Transcription</keyword>
<evidence type="ECO:0000256" key="5">
    <source>
        <dbReference type="ARBA" id="ARBA00023163"/>
    </source>
</evidence>
<dbReference type="GO" id="GO:0000160">
    <property type="term" value="P:phosphorelay signal transduction system"/>
    <property type="evidence" value="ECO:0007669"/>
    <property type="project" value="UniProtKB-KW"/>
</dbReference>